<dbReference type="STRING" id="1817832.A3J48_01090"/>
<comment type="caution">
    <text evidence="2">The sequence shown here is derived from an EMBL/GenBank/DDBJ whole genome shotgun (WGS) entry which is preliminary data.</text>
</comment>
<protein>
    <submittedName>
        <fullName evidence="2">Uncharacterized protein</fullName>
    </submittedName>
</protein>
<sequence length="354" mass="40433">MAQKFREIFTTTNNKLFIVITILVLLSWGGYTVIEKYTKVFFAAHSVQVEESTELSQDEYLTVKSELLALTDENDPRFALTEVRERIKTDNALLRSCHVLVHEIGHAAYEKYKDFGEAIKYKDEVCNSGYLHGVIEAHFSESKDVFTDMRNICEPYPLGKFVSWECYHGIGHGVMYYTLNDLPKSLELCEGYPDFFASNSCISGVFMENFNSDQDLHKSKFLNEADPFYPCPNQADRHKRDCYIYSPVYYLNIHKNDYADALAWCLDAEKGYENICARGLGTQAIKENINNPNLVEIVCGNGESSQNVPCISGLVSLYINHYGSLEPAKGLCKSLKFFNRQTCREEIEKNSTLF</sequence>
<reference evidence="2 3" key="1">
    <citation type="journal article" date="2016" name="Nat. Commun.">
        <title>Thousands of microbial genomes shed light on interconnected biogeochemical processes in an aquifer system.</title>
        <authorList>
            <person name="Anantharaman K."/>
            <person name="Brown C.T."/>
            <person name="Hug L.A."/>
            <person name="Sharon I."/>
            <person name="Castelle C.J."/>
            <person name="Probst A.J."/>
            <person name="Thomas B.C."/>
            <person name="Singh A."/>
            <person name="Wilkins M.J."/>
            <person name="Karaoz U."/>
            <person name="Brodie E.L."/>
            <person name="Williams K.H."/>
            <person name="Hubbard S.S."/>
            <person name="Banfield J.F."/>
        </authorList>
    </citation>
    <scope>NUCLEOTIDE SEQUENCE [LARGE SCALE GENOMIC DNA]</scope>
</reference>
<keyword evidence="1" id="KW-0812">Transmembrane</keyword>
<gene>
    <name evidence="2" type="ORF">A3J48_01090</name>
</gene>
<keyword evidence="1" id="KW-0472">Membrane</keyword>
<dbReference type="Proteomes" id="UP000176786">
    <property type="component" value="Unassembled WGS sequence"/>
</dbReference>
<proteinExistence type="predicted"/>
<dbReference type="AlphaFoldDB" id="A0A1F5P8R2"/>
<evidence type="ECO:0000256" key="1">
    <source>
        <dbReference type="SAM" id="Phobius"/>
    </source>
</evidence>
<evidence type="ECO:0000313" key="3">
    <source>
        <dbReference type="Proteomes" id="UP000176786"/>
    </source>
</evidence>
<name>A0A1F5P8R2_9BACT</name>
<keyword evidence="1" id="KW-1133">Transmembrane helix</keyword>
<dbReference type="EMBL" id="MFES01000015">
    <property type="protein sequence ID" value="OGE86050.1"/>
    <property type="molecule type" value="Genomic_DNA"/>
</dbReference>
<organism evidence="2 3">
    <name type="scientific">Candidatus Doudnabacteria bacterium RIFCSPHIGHO2_02_FULL_46_11</name>
    <dbReference type="NCBI Taxonomy" id="1817832"/>
    <lineage>
        <taxon>Bacteria</taxon>
        <taxon>Candidatus Doudnaibacteriota</taxon>
    </lineage>
</organism>
<accession>A0A1F5P8R2</accession>
<evidence type="ECO:0000313" key="2">
    <source>
        <dbReference type="EMBL" id="OGE86050.1"/>
    </source>
</evidence>
<feature type="transmembrane region" description="Helical" evidence="1">
    <location>
        <begin position="16"/>
        <end position="34"/>
    </location>
</feature>